<dbReference type="GO" id="GO:0030145">
    <property type="term" value="F:manganese ion binding"/>
    <property type="evidence" value="ECO:0007669"/>
    <property type="project" value="InterPro"/>
</dbReference>
<dbReference type="OrthoDB" id="4215474at2759"/>
<evidence type="ECO:0000259" key="1">
    <source>
        <dbReference type="SMART" id="SM01011"/>
    </source>
</evidence>
<dbReference type="GO" id="GO:0070006">
    <property type="term" value="F:metalloaminopeptidase activity"/>
    <property type="evidence" value="ECO:0007669"/>
    <property type="project" value="InterPro"/>
</dbReference>
<dbReference type="Proteomes" id="UP000728032">
    <property type="component" value="Unassembled WGS sequence"/>
</dbReference>
<name>A0A7R9L8Y9_9ACAR</name>
<gene>
    <name evidence="2" type="ORF">ONB1V03_LOCUS725</name>
</gene>
<dbReference type="Pfam" id="PF05195">
    <property type="entry name" value="AMP_N"/>
    <property type="match status" value="1"/>
</dbReference>
<dbReference type="InterPro" id="IPR007865">
    <property type="entry name" value="Aminopep_P_N"/>
</dbReference>
<dbReference type="SUPFAM" id="SSF53092">
    <property type="entry name" value="Creatinase/prolidase N-terminal domain"/>
    <property type="match status" value="1"/>
</dbReference>
<keyword evidence="3" id="KW-1185">Reference proteome</keyword>
<proteinExistence type="predicted"/>
<dbReference type="InterPro" id="IPR029149">
    <property type="entry name" value="Creatin/AminoP/Spt16_N"/>
</dbReference>
<feature type="domain" description="Aminopeptidase P N-terminal" evidence="1">
    <location>
        <begin position="51"/>
        <end position="149"/>
    </location>
</feature>
<evidence type="ECO:0000313" key="2">
    <source>
        <dbReference type="EMBL" id="CAD7637283.1"/>
    </source>
</evidence>
<protein>
    <recommendedName>
        <fullName evidence="1">Aminopeptidase P N-terminal domain-containing protein</fullName>
    </recommendedName>
</protein>
<dbReference type="SMART" id="SM01011">
    <property type="entry name" value="AMP_N"/>
    <property type="match status" value="1"/>
</dbReference>
<organism evidence="2">
    <name type="scientific">Oppiella nova</name>
    <dbReference type="NCBI Taxonomy" id="334625"/>
    <lineage>
        <taxon>Eukaryota</taxon>
        <taxon>Metazoa</taxon>
        <taxon>Ecdysozoa</taxon>
        <taxon>Arthropoda</taxon>
        <taxon>Chelicerata</taxon>
        <taxon>Arachnida</taxon>
        <taxon>Acari</taxon>
        <taxon>Acariformes</taxon>
        <taxon>Sarcoptiformes</taxon>
        <taxon>Oribatida</taxon>
        <taxon>Brachypylina</taxon>
        <taxon>Oppioidea</taxon>
        <taxon>Oppiidae</taxon>
        <taxon>Oppiella</taxon>
    </lineage>
</organism>
<dbReference type="Gene3D" id="3.40.350.10">
    <property type="entry name" value="Creatinase/prolidase N-terminal domain"/>
    <property type="match status" value="1"/>
</dbReference>
<accession>A0A7R9L8Y9</accession>
<reference evidence="2" key="1">
    <citation type="submission" date="2020-11" db="EMBL/GenBank/DDBJ databases">
        <authorList>
            <person name="Tran Van P."/>
        </authorList>
    </citation>
    <scope>NUCLEOTIDE SEQUENCE</scope>
</reference>
<sequence length="164" mass="18980">MSIHWLSVCNHWQIGVQGLCLALDWLLVIFAQMNKSSLKVYKMLHLLSLMNQMTMMRERRDRLAEQMGPNSIAIISTSPEVMRNRDADYKFRADSSFFYLTGFAEPQAVAVIETDETACSVVNVIVRWKSGMVTVPELMVRLMIMKQMKLMRLICLTKKLLLKF</sequence>
<evidence type="ECO:0000313" key="3">
    <source>
        <dbReference type="Proteomes" id="UP000728032"/>
    </source>
</evidence>
<dbReference type="AlphaFoldDB" id="A0A7R9L8Y9"/>
<dbReference type="EMBL" id="CAJPVJ010000069">
    <property type="protein sequence ID" value="CAG2160139.1"/>
    <property type="molecule type" value="Genomic_DNA"/>
</dbReference>
<dbReference type="EMBL" id="OC914894">
    <property type="protein sequence ID" value="CAD7637283.1"/>
    <property type="molecule type" value="Genomic_DNA"/>
</dbReference>